<gene>
    <name evidence="2" type="ORF">LTLLF_115265</name>
</gene>
<evidence type="ECO:0000256" key="1">
    <source>
        <dbReference type="SAM" id="Phobius"/>
    </source>
</evidence>
<keyword evidence="1" id="KW-1133">Transmembrane helix</keyword>
<accession>A0A8J6L8G3</accession>
<feature type="transmembrane region" description="Helical" evidence="1">
    <location>
        <begin position="12"/>
        <end position="39"/>
    </location>
</feature>
<dbReference type="AlphaFoldDB" id="A0A8J6L8G3"/>
<name>A0A8J6L8G3_MICOH</name>
<feature type="transmembrane region" description="Helical" evidence="1">
    <location>
        <begin position="59"/>
        <end position="81"/>
    </location>
</feature>
<keyword evidence="1" id="KW-0472">Membrane</keyword>
<keyword evidence="1" id="KW-0812">Transmembrane</keyword>
<dbReference type="Proteomes" id="UP000710432">
    <property type="component" value="Unassembled WGS sequence"/>
</dbReference>
<evidence type="ECO:0000313" key="3">
    <source>
        <dbReference type="Proteomes" id="UP000710432"/>
    </source>
</evidence>
<protein>
    <submittedName>
        <fullName evidence="2">Zinc transporter ZIP11</fullName>
    </submittedName>
</protein>
<dbReference type="EMBL" id="JAATJU010010161">
    <property type="protein sequence ID" value="KAH0518647.1"/>
    <property type="molecule type" value="Genomic_DNA"/>
</dbReference>
<organism evidence="2 3">
    <name type="scientific">Microtus ochrogaster</name>
    <name type="common">Prairie vole</name>
    <dbReference type="NCBI Taxonomy" id="79684"/>
    <lineage>
        <taxon>Eukaryota</taxon>
        <taxon>Metazoa</taxon>
        <taxon>Chordata</taxon>
        <taxon>Craniata</taxon>
        <taxon>Vertebrata</taxon>
        <taxon>Euteleostomi</taxon>
        <taxon>Mammalia</taxon>
        <taxon>Eutheria</taxon>
        <taxon>Euarchontoglires</taxon>
        <taxon>Glires</taxon>
        <taxon>Rodentia</taxon>
        <taxon>Myomorpha</taxon>
        <taxon>Muroidea</taxon>
        <taxon>Cricetidae</taxon>
        <taxon>Arvicolinae</taxon>
        <taxon>Microtus</taxon>
    </lineage>
</organism>
<comment type="caution">
    <text evidence="2">The sequence shown here is derived from an EMBL/GenBank/DDBJ whole genome shotgun (WGS) entry which is preliminary data.</text>
</comment>
<proteinExistence type="predicted"/>
<evidence type="ECO:0000313" key="2">
    <source>
        <dbReference type="EMBL" id="KAH0518647.1"/>
    </source>
</evidence>
<reference evidence="2" key="1">
    <citation type="submission" date="2020-03" db="EMBL/GenBank/DDBJ databases">
        <title>Studies in the Genomics of Life Span.</title>
        <authorList>
            <person name="Glass D."/>
        </authorList>
    </citation>
    <scope>NUCLEOTIDE SEQUENCE</scope>
    <source>
        <strain evidence="2">LTLLF</strain>
        <tissue evidence="2">Muscle</tissue>
    </source>
</reference>
<sequence length="218" mass="22749">MLQGYSSVFQALLGTFFTWAMTAAGAALVFVFSSGQVMLAASYWSLLAPAVEMATSSGGFGAFAFFPVAVGFTLGAAFVYLADLLMPHLGAAEDPQTALALNLDPALMKKSDPEGPATLLFPERELSIRIGSVGLLSGKLSAADAELDRREGPDLGLVLGEEGMPDALPFPAARLTAHSGALSVLIHLMCSCKRLSIIQAVGRALLLFPTWVNGQGSL</sequence>